<dbReference type="InterPro" id="IPR001005">
    <property type="entry name" value="SANT/Myb"/>
</dbReference>
<organism evidence="6 7">
    <name type="scientific">Coffea canephora</name>
    <name type="common">Robusta coffee</name>
    <dbReference type="NCBI Taxonomy" id="49390"/>
    <lineage>
        <taxon>Eukaryota</taxon>
        <taxon>Viridiplantae</taxon>
        <taxon>Streptophyta</taxon>
        <taxon>Embryophyta</taxon>
        <taxon>Tracheophyta</taxon>
        <taxon>Spermatophyta</taxon>
        <taxon>Magnoliopsida</taxon>
        <taxon>eudicotyledons</taxon>
        <taxon>Gunneridae</taxon>
        <taxon>Pentapetalae</taxon>
        <taxon>asterids</taxon>
        <taxon>lamiids</taxon>
        <taxon>Gentianales</taxon>
        <taxon>Rubiaceae</taxon>
        <taxon>Ixoroideae</taxon>
        <taxon>Gardenieae complex</taxon>
        <taxon>Bertiereae - Coffeeae clade</taxon>
        <taxon>Coffeeae</taxon>
        <taxon>Coffea</taxon>
    </lineage>
</organism>
<proteinExistence type="predicted"/>
<feature type="domain" description="Myb-like" evidence="4">
    <location>
        <begin position="434"/>
        <end position="481"/>
    </location>
</feature>
<evidence type="ECO:0000256" key="2">
    <source>
        <dbReference type="ARBA" id="ARBA00023242"/>
    </source>
</evidence>
<dbReference type="PROSITE" id="PS51294">
    <property type="entry name" value="HTH_MYB"/>
    <property type="match status" value="1"/>
</dbReference>
<evidence type="ECO:0000313" key="7">
    <source>
        <dbReference type="Proteomes" id="UP000295252"/>
    </source>
</evidence>
<dbReference type="Gramene" id="CDP06755">
    <property type="protein sequence ID" value="CDP06755"/>
    <property type="gene ID" value="GSCOC_T00023710001"/>
</dbReference>
<keyword evidence="7" id="KW-1185">Reference proteome</keyword>
<dbReference type="Gene3D" id="1.10.246.220">
    <property type="match status" value="1"/>
</dbReference>
<name>A0A068UDZ0_COFCA</name>
<dbReference type="EMBL" id="HG739106">
    <property type="protein sequence ID" value="CDP06755.1"/>
    <property type="molecule type" value="Genomic_DNA"/>
</dbReference>
<dbReference type="InterPro" id="IPR017930">
    <property type="entry name" value="Myb_dom"/>
</dbReference>
<dbReference type="Pfam" id="PF00249">
    <property type="entry name" value="Myb_DNA-binding"/>
    <property type="match status" value="1"/>
</dbReference>
<dbReference type="AlphaFoldDB" id="A0A068UDZ0"/>
<accession>A0A068UDZ0</accession>
<keyword evidence="2" id="KW-0539">Nucleus</keyword>
<feature type="region of interest" description="Disordered" evidence="3">
    <location>
        <begin position="130"/>
        <end position="150"/>
    </location>
</feature>
<dbReference type="SUPFAM" id="SSF46689">
    <property type="entry name" value="Homeodomain-like"/>
    <property type="match status" value="1"/>
</dbReference>
<dbReference type="OrthoDB" id="608866at2759"/>
<sequence>MEDESAIPVLEDEAIQFECLLVEPQDDHVSVDAFLCFHRNSPEKCMEMEDIPCKFGGDNFGTDPERKHLLGQERGLDIKHSEIEAENFLAPNGPSSVCEDYLLDADFGENGKKLDHDSGIELQKLVSGSYDPADNAGDNETSHKSDLSGPTVLNKCMGDPDMNDSTSHDIFSCTADNEMSLEERWFKYPTFTVENMEEDVSSLFLESNNKTMGCTHNVASGEVLCPLTANQETKHVPMGENKNVSLLGKDVSPSKSPIQASIATHAEKRLRKPPQRFIDELSEPKSRPPKRREVSTPSSRGKFPRVGSHKHCDIKSRAERLSSEDSAGKAIQVPFGPIVHKESWTSCALPLVQKESRTSRAPIVAKVLQLDKKPLLQPHKQAFVPRHKEAVLQPHKEAVLQPHKESSVDESEEDDIAEVKLGEDGGRRKHHILWTVSEVKKLIDGVSKYGVGRWSRIKKDLFPSSAHRTPVDLKDKWRNLLKASCAQIEGKKGEDRKRNLAWRPLPKTILRRVSELATIHPYPRDLRSKR</sequence>
<protein>
    <submittedName>
        <fullName evidence="6">Uncharacterized protein</fullName>
    </submittedName>
</protein>
<dbReference type="InterPro" id="IPR009057">
    <property type="entry name" value="Homeodomain-like_sf"/>
</dbReference>
<dbReference type="CDD" id="cd11660">
    <property type="entry name" value="SANT_TRF"/>
    <property type="match status" value="1"/>
</dbReference>
<evidence type="ECO:0000259" key="4">
    <source>
        <dbReference type="PROSITE" id="PS50090"/>
    </source>
</evidence>
<dbReference type="GO" id="GO:0005634">
    <property type="term" value="C:nucleus"/>
    <property type="evidence" value="ECO:0007669"/>
    <property type="project" value="UniProtKB-SubCell"/>
</dbReference>
<dbReference type="PROSITE" id="PS50090">
    <property type="entry name" value="MYB_LIKE"/>
    <property type="match status" value="1"/>
</dbReference>
<dbReference type="OMA" id="GMENMGL"/>
<evidence type="ECO:0000256" key="1">
    <source>
        <dbReference type="ARBA" id="ARBA00004123"/>
    </source>
</evidence>
<dbReference type="InParanoid" id="A0A068UDZ0"/>
<dbReference type="SMART" id="SM00717">
    <property type="entry name" value="SANT"/>
    <property type="match status" value="1"/>
</dbReference>
<gene>
    <name evidence="6" type="ORF">GSCOC_T00023710001</name>
</gene>
<dbReference type="PhylomeDB" id="A0A068UDZ0"/>
<evidence type="ECO:0000259" key="5">
    <source>
        <dbReference type="PROSITE" id="PS51294"/>
    </source>
</evidence>
<dbReference type="PANTHER" id="PTHR47122:SF13">
    <property type="entry name" value="HOMEODOMAIN-LIKE PROTEIN-RELATED"/>
    <property type="match status" value="1"/>
</dbReference>
<feature type="domain" description="HTH myb-type" evidence="5">
    <location>
        <begin position="426"/>
        <end position="485"/>
    </location>
</feature>
<dbReference type="Proteomes" id="UP000295252">
    <property type="component" value="Chromosome VIII"/>
</dbReference>
<dbReference type="PANTHER" id="PTHR47122">
    <property type="entry name" value="MYB-LIKE DNA-BINDING DOMAIN CONTAINING PROTEIN, EXPRESSED"/>
    <property type="match status" value="1"/>
</dbReference>
<evidence type="ECO:0000256" key="3">
    <source>
        <dbReference type="SAM" id="MobiDB-lite"/>
    </source>
</evidence>
<dbReference type="STRING" id="49390.A0A068UDZ0"/>
<feature type="compositionally biased region" description="Basic and acidic residues" evidence="3">
    <location>
        <begin position="277"/>
        <end position="294"/>
    </location>
</feature>
<feature type="region of interest" description="Disordered" evidence="3">
    <location>
        <begin position="263"/>
        <end position="312"/>
    </location>
</feature>
<comment type="subcellular location">
    <subcellularLocation>
        <location evidence="1">Nucleus</location>
    </subcellularLocation>
</comment>
<reference evidence="7" key="1">
    <citation type="journal article" date="2014" name="Science">
        <title>The coffee genome provides insight into the convergent evolution of caffeine biosynthesis.</title>
        <authorList>
            <person name="Denoeud F."/>
            <person name="Carretero-Paulet L."/>
            <person name="Dereeper A."/>
            <person name="Droc G."/>
            <person name="Guyot R."/>
            <person name="Pietrella M."/>
            <person name="Zheng C."/>
            <person name="Alberti A."/>
            <person name="Anthony F."/>
            <person name="Aprea G."/>
            <person name="Aury J.M."/>
            <person name="Bento P."/>
            <person name="Bernard M."/>
            <person name="Bocs S."/>
            <person name="Campa C."/>
            <person name="Cenci A."/>
            <person name="Combes M.C."/>
            <person name="Crouzillat D."/>
            <person name="Da Silva C."/>
            <person name="Daddiego L."/>
            <person name="De Bellis F."/>
            <person name="Dussert S."/>
            <person name="Garsmeur O."/>
            <person name="Gayraud T."/>
            <person name="Guignon V."/>
            <person name="Jahn K."/>
            <person name="Jamilloux V."/>
            <person name="Joet T."/>
            <person name="Labadie K."/>
            <person name="Lan T."/>
            <person name="Leclercq J."/>
            <person name="Lepelley M."/>
            <person name="Leroy T."/>
            <person name="Li L.T."/>
            <person name="Librado P."/>
            <person name="Lopez L."/>
            <person name="Munoz A."/>
            <person name="Noel B."/>
            <person name="Pallavicini A."/>
            <person name="Perrotta G."/>
            <person name="Poncet V."/>
            <person name="Pot D."/>
            <person name="Priyono X."/>
            <person name="Rigoreau M."/>
            <person name="Rouard M."/>
            <person name="Rozas J."/>
            <person name="Tranchant-Dubreuil C."/>
            <person name="VanBuren R."/>
            <person name="Zhang Q."/>
            <person name="Andrade A.C."/>
            <person name="Argout X."/>
            <person name="Bertrand B."/>
            <person name="de Kochko A."/>
            <person name="Graziosi G."/>
            <person name="Henry R.J."/>
            <person name="Jayarama X."/>
            <person name="Ming R."/>
            <person name="Nagai C."/>
            <person name="Rounsley S."/>
            <person name="Sankoff D."/>
            <person name="Giuliano G."/>
            <person name="Albert V.A."/>
            <person name="Wincker P."/>
            <person name="Lashermes P."/>
        </authorList>
    </citation>
    <scope>NUCLEOTIDE SEQUENCE [LARGE SCALE GENOMIC DNA]</scope>
    <source>
        <strain evidence="7">cv. DH200-94</strain>
    </source>
</reference>
<evidence type="ECO:0000313" key="6">
    <source>
        <dbReference type="EMBL" id="CDP06755.1"/>
    </source>
</evidence>